<dbReference type="InterPro" id="IPR051411">
    <property type="entry name" value="Polyketide_trans_af380"/>
</dbReference>
<evidence type="ECO:0000259" key="2">
    <source>
        <dbReference type="Pfam" id="PF02129"/>
    </source>
</evidence>
<dbReference type="EMBL" id="LSRP01000132">
    <property type="protein sequence ID" value="OJF90851.1"/>
    <property type="molecule type" value="Genomic_DNA"/>
</dbReference>
<dbReference type="PANTHER" id="PTHR47751">
    <property type="entry name" value="SUPERFAMILY HYDROLASE, PUTATIVE (AFU_ORTHOLOGUE AFUA_2G16580)-RELATED"/>
    <property type="match status" value="1"/>
</dbReference>
<dbReference type="InterPro" id="IPR029058">
    <property type="entry name" value="AB_hydrolase_fold"/>
</dbReference>
<protein>
    <recommendedName>
        <fullName evidence="2">Xaa-Pro dipeptidyl-peptidase-like domain-containing protein</fullName>
    </recommendedName>
</protein>
<dbReference type="PROSITE" id="PS51318">
    <property type="entry name" value="TAT"/>
    <property type="match status" value="1"/>
</dbReference>
<feature type="domain" description="Xaa-Pro dipeptidyl-peptidase-like" evidence="2">
    <location>
        <begin position="71"/>
        <end position="194"/>
    </location>
</feature>
<comment type="caution">
    <text evidence="3">The sequence shown here is derived from an EMBL/GenBank/DDBJ whole genome shotgun (WGS) entry which is preliminary data.</text>
</comment>
<evidence type="ECO:0000313" key="3">
    <source>
        <dbReference type="EMBL" id="OJF90851.1"/>
    </source>
</evidence>
<evidence type="ECO:0000256" key="1">
    <source>
        <dbReference type="SAM" id="SignalP"/>
    </source>
</evidence>
<gene>
    <name evidence="3" type="ORF">AX760_23720</name>
</gene>
<dbReference type="OrthoDB" id="9805123at2"/>
<evidence type="ECO:0000313" key="4">
    <source>
        <dbReference type="Proteomes" id="UP000182661"/>
    </source>
</evidence>
<dbReference type="Gene3D" id="1.10.10.800">
    <property type="match status" value="1"/>
</dbReference>
<keyword evidence="4" id="KW-1185">Reference proteome</keyword>
<dbReference type="InterPro" id="IPR006311">
    <property type="entry name" value="TAT_signal"/>
</dbReference>
<proteinExistence type="predicted"/>
<feature type="signal peptide" evidence="1">
    <location>
        <begin position="1"/>
        <end position="27"/>
    </location>
</feature>
<name>A0A657LLB7_9HYPH</name>
<dbReference type="PANTHER" id="PTHR47751:SF1">
    <property type="entry name" value="SUPERFAMILY HYDROLASE, PUTATIVE (AFU_ORTHOLOGUE AFUA_2G16580)-RELATED"/>
    <property type="match status" value="1"/>
</dbReference>
<reference evidence="3 4" key="1">
    <citation type="submission" date="2016-02" db="EMBL/GenBank/DDBJ databases">
        <title>Genome sequencing of a beta-galactosidase producing bacteria Rhizobium sp. 59.</title>
        <authorList>
            <person name="Wang D."/>
            <person name="Kot W."/>
            <person name="Qin Y."/>
            <person name="Hansen L."/>
            <person name="Naqvi K."/>
            <person name="Rensing C."/>
        </authorList>
    </citation>
    <scope>NUCLEOTIDE SEQUENCE [LARGE SCALE GENOMIC DNA]</scope>
    <source>
        <strain evidence="3 4">59</strain>
    </source>
</reference>
<dbReference type="RefSeq" id="WP_071835419.1">
    <property type="nucleotide sequence ID" value="NZ_LSRP01000132.1"/>
</dbReference>
<dbReference type="Pfam" id="PF02129">
    <property type="entry name" value="Peptidase_S15"/>
    <property type="match status" value="1"/>
</dbReference>
<organism evidence="3 4">
    <name type="scientific">Pararhizobium antarcticum</name>
    <dbReference type="NCBI Taxonomy" id="1798805"/>
    <lineage>
        <taxon>Bacteria</taxon>
        <taxon>Pseudomonadati</taxon>
        <taxon>Pseudomonadota</taxon>
        <taxon>Alphaproteobacteria</taxon>
        <taxon>Hyphomicrobiales</taxon>
        <taxon>Rhizobiaceae</taxon>
        <taxon>Rhizobium/Agrobacterium group</taxon>
        <taxon>Pararhizobium</taxon>
    </lineage>
</organism>
<sequence>MTISRRDALLALSVSPLAACLTLPAQAQEAGVPLAATGAAEDGLPTQVWAAEQRLKWSGFAVERVTFESQGVQVVGNLFVPEGKSSLPAVVVLGPVGFVKEQSPLQYASRLVREGYVTLIFDPRFHGESGGEPRRFESGAEKTRDLSAAIDFLAARPEVDAQRISLLGICQAVNWVVEAALVDPRVKSVALVAGHYLTPELAEMYLGGPANVEARMAKSKAAEIRFRETGNADYIHIVSPSLDQPDPDALLRAPHIQMFYIRWADRNPDLAHRGLWENRLTAMSEHLIWGHRVDLALPGVQTPTLMIHAQNAASGPELPQLLFDTIPAARKKFVSLGEQSQLQFYEDPITIDQAIPHIAEFFA</sequence>
<dbReference type="GO" id="GO:0016787">
    <property type="term" value="F:hydrolase activity"/>
    <property type="evidence" value="ECO:0007669"/>
    <property type="project" value="InterPro"/>
</dbReference>
<dbReference type="Proteomes" id="UP000182661">
    <property type="component" value="Unassembled WGS sequence"/>
</dbReference>
<feature type="chain" id="PRO_5024936455" description="Xaa-Pro dipeptidyl-peptidase-like domain-containing protein" evidence="1">
    <location>
        <begin position="28"/>
        <end position="363"/>
    </location>
</feature>
<keyword evidence="1" id="KW-0732">Signal</keyword>
<dbReference type="InterPro" id="IPR000383">
    <property type="entry name" value="Xaa-Pro-like_dom"/>
</dbReference>
<dbReference type="SUPFAM" id="SSF53474">
    <property type="entry name" value="alpha/beta-Hydrolases"/>
    <property type="match status" value="1"/>
</dbReference>
<accession>A0A657LLB7</accession>
<dbReference type="AlphaFoldDB" id="A0A657LLB7"/>
<dbReference type="Gene3D" id="3.40.50.1820">
    <property type="entry name" value="alpha/beta hydrolase"/>
    <property type="match status" value="1"/>
</dbReference>